<evidence type="ECO:0000256" key="1">
    <source>
        <dbReference type="ARBA" id="ARBA00006787"/>
    </source>
</evidence>
<feature type="binding site" evidence="4">
    <location>
        <position position="180"/>
    </location>
    <ligand>
        <name>Fe cation</name>
        <dbReference type="ChEBI" id="CHEBI:24875"/>
        <note>catalytic</note>
    </ligand>
</feature>
<reference evidence="5" key="1">
    <citation type="submission" date="2021-10" db="EMBL/GenBank/DDBJ databases">
        <title>Tropical sea cucumber genome reveals ecological adaptation and Cuvierian tubules defense mechanism.</title>
        <authorList>
            <person name="Chen T."/>
        </authorList>
    </citation>
    <scope>NUCLEOTIDE SEQUENCE</scope>
    <source>
        <strain evidence="5">Nanhai2018</strain>
        <tissue evidence="5">Muscle</tissue>
    </source>
</reference>
<keyword evidence="2 4" id="KW-0479">Metal-binding</keyword>
<name>A0A9Q0YGD6_HOLLE</name>
<sequence length="516" mass="59408">MAEEAPQERYQFFSQELKQEQKTPYKTKIIGTIPKWLTGSLYRIGPGKFQVGPNKYKHWFDGLAVLHKFSFHQGTVHYQNKFLQSDAYLEALNKSYIAKTEFGTAVMADPCKSLYQKFMAWFDPSVSMTDNCLVNLYEGGGKLFVSTETPWCFTVNKENLDTEKKIRWDERIPINTATAHPQVDSDGTIYNVGTLFLYKSMYEFFKVLPEVEPDKEVRSESVGRLIASYPYPSYYHSFGMTENFFILVEQPLFVNAMKLGLSHVIGYSFEDTLYLDERKKTVIRVFSRKTGKDLITKYKYTADPLFLFHHINAFEDDDHIVFDVCAYDDPSVIKKLYFMSLQKEPCTDSKLPFIRRFVLPMKMDGKVSDDINKLSYSSAKAEIRIDGSVHCTPEIIHSHAFELPRINPEYNGKKYRYVYGIGGDLFNNESMLKKVNVADGTSLTWQEDHCFPSEPIFIPHPDAEREDDGIVVSLVIKVGDEPYSFMLVLDATNFTELGRALVDEQLPATIHGLYLR</sequence>
<dbReference type="GO" id="GO:0016121">
    <property type="term" value="P:carotene catabolic process"/>
    <property type="evidence" value="ECO:0007669"/>
    <property type="project" value="TreeGrafter"/>
</dbReference>
<dbReference type="InterPro" id="IPR004294">
    <property type="entry name" value="Carotenoid_Oase"/>
</dbReference>
<evidence type="ECO:0000256" key="2">
    <source>
        <dbReference type="ARBA" id="ARBA00022723"/>
    </source>
</evidence>
<dbReference type="OrthoDB" id="407010at2759"/>
<comment type="cofactor">
    <cofactor evidence="4">
        <name>Fe(2+)</name>
        <dbReference type="ChEBI" id="CHEBI:29033"/>
    </cofactor>
    <text evidence="4">Binds 1 Fe(2+) ion per subunit.</text>
</comment>
<comment type="caution">
    <text evidence="5">The sequence shown here is derived from an EMBL/GenBank/DDBJ whole genome shotgun (WGS) entry which is preliminary data.</text>
</comment>
<evidence type="ECO:0000256" key="4">
    <source>
        <dbReference type="PIRSR" id="PIRSR604294-1"/>
    </source>
</evidence>
<dbReference type="Pfam" id="PF03055">
    <property type="entry name" value="RPE65"/>
    <property type="match status" value="1"/>
</dbReference>
<keyword evidence="6" id="KW-1185">Reference proteome</keyword>
<dbReference type="GO" id="GO:0042574">
    <property type="term" value="P:retinal metabolic process"/>
    <property type="evidence" value="ECO:0007669"/>
    <property type="project" value="TreeGrafter"/>
</dbReference>
<dbReference type="AlphaFoldDB" id="A0A9Q0YGD6"/>
<evidence type="ECO:0000313" key="5">
    <source>
        <dbReference type="EMBL" id="KAJ8022268.1"/>
    </source>
</evidence>
<accession>A0A9Q0YGD6</accession>
<feature type="binding site" evidence="4">
    <location>
        <position position="236"/>
    </location>
    <ligand>
        <name>Fe cation</name>
        <dbReference type="ChEBI" id="CHEBI:24875"/>
        <note>catalytic</note>
    </ligand>
</feature>
<dbReference type="GO" id="GO:0010436">
    <property type="term" value="F:carotenoid dioxygenase activity"/>
    <property type="evidence" value="ECO:0007669"/>
    <property type="project" value="TreeGrafter"/>
</dbReference>
<protein>
    <submittedName>
        <fullName evidence="5">Beta,beta-carotene 15,15'-dioxygenase</fullName>
    </submittedName>
</protein>
<organism evidence="5 6">
    <name type="scientific">Holothuria leucospilota</name>
    <name type="common">Black long sea cucumber</name>
    <name type="synonym">Mertensiothuria leucospilota</name>
    <dbReference type="NCBI Taxonomy" id="206669"/>
    <lineage>
        <taxon>Eukaryota</taxon>
        <taxon>Metazoa</taxon>
        <taxon>Echinodermata</taxon>
        <taxon>Eleutherozoa</taxon>
        <taxon>Echinozoa</taxon>
        <taxon>Holothuroidea</taxon>
        <taxon>Aspidochirotacea</taxon>
        <taxon>Aspidochirotida</taxon>
        <taxon>Holothuriidae</taxon>
        <taxon>Holothuria</taxon>
    </lineage>
</organism>
<comment type="similarity">
    <text evidence="1">Belongs to the carotenoid oxygenase family.</text>
</comment>
<dbReference type="PANTHER" id="PTHR10543:SF132">
    <property type="entry name" value="BETA,BETA-CAROTENE 15,15'-DIOXYGENASE"/>
    <property type="match status" value="1"/>
</dbReference>
<evidence type="ECO:0000313" key="6">
    <source>
        <dbReference type="Proteomes" id="UP001152320"/>
    </source>
</evidence>
<dbReference type="GO" id="GO:0003834">
    <property type="term" value="F:beta-carotene 15,15'-dioxygenase activity"/>
    <property type="evidence" value="ECO:0007669"/>
    <property type="project" value="TreeGrafter"/>
</dbReference>
<feature type="binding site" evidence="4">
    <location>
        <position position="511"/>
    </location>
    <ligand>
        <name>Fe cation</name>
        <dbReference type="ChEBI" id="CHEBI:24875"/>
        <note>catalytic</note>
    </ligand>
</feature>
<dbReference type="EMBL" id="JAIZAY010000020">
    <property type="protein sequence ID" value="KAJ8022268.1"/>
    <property type="molecule type" value="Genomic_DNA"/>
</dbReference>
<proteinExistence type="inferred from homology"/>
<evidence type="ECO:0000256" key="3">
    <source>
        <dbReference type="ARBA" id="ARBA00023004"/>
    </source>
</evidence>
<dbReference type="PANTHER" id="PTHR10543">
    <property type="entry name" value="BETA-CAROTENE DIOXYGENASE"/>
    <property type="match status" value="1"/>
</dbReference>
<dbReference type="Proteomes" id="UP001152320">
    <property type="component" value="Chromosome 20"/>
</dbReference>
<keyword evidence="3 4" id="KW-0408">Iron</keyword>
<gene>
    <name evidence="5" type="ORF">HOLleu_37113</name>
</gene>
<dbReference type="GO" id="GO:0046872">
    <property type="term" value="F:metal ion binding"/>
    <property type="evidence" value="ECO:0007669"/>
    <property type="project" value="UniProtKB-KW"/>
</dbReference>
<feature type="binding site" evidence="4">
    <location>
        <position position="309"/>
    </location>
    <ligand>
        <name>Fe cation</name>
        <dbReference type="ChEBI" id="CHEBI:24875"/>
        <note>catalytic</note>
    </ligand>
</feature>